<evidence type="ECO:0000256" key="1">
    <source>
        <dbReference type="ARBA" id="ARBA00038414"/>
    </source>
</evidence>
<reference evidence="2 3" key="1">
    <citation type="submission" date="2019-12" db="EMBL/GenBank/DDBJ databases">
        <title>Defluviitalea raffinosedens, isolated from a biogas fermenter, genome sequencing and characterization.</title>
        <authorList>
            <person name="Rettenmaier R."/>
            <person name="Schneider M."/>
            <person name="Neuhaus K."/>
            <person name="Liebl W."/>
            <person name="Zverlov V."/>
        </authorList>
    </citation>
    <scope>NUCLEOTIDE SEQUENCE [LARGE SCALE GENOMIC DNA]</scope>
    <source>
        <strain evidence="2 3">249c-K6</strain>
    </source>
</reference>
<dbReference type="InterPro" id="IPR015942">
    <property type="entry name" value="Asp/Glu/hydantoin_racemase"/>
</dbReference>
<dbReference type="GO" id="GO:0047661">
    <property type="term" value="F:amino-acid racemase activity"/>
    <property type="evidence" value="ECO:0007669"/>
    <property type="project" value="InterPro"/>
</dbReference>
<dbReference type="Proteomes" id="UP000483018">
    <property type="component" value="Unassembled WGS sequence"/>
</dbReference>
<keyword evidence="3" id="KW-1185">Reference proteome</keyword>
<comment type="similarity">
    <text evidence="1">Belongs to the HyuE racemase family.</text>
</comment>
<dbReference type="OrthoDB" id="978447at2"/>
<name>A0A7C8LEE7_9FIRM</name>
<accession>A0A7C8LEE7</accession>
<dbReference type="AlphaFoldDB" id="A0A7C8LEE7"/>
<protein>
    <submittedName>
        <fullName evidence="2">Asp/Glu racemase</fullName>
    </submittedName>
</protein>
<comment type="caution">
    <text evidence="2">The sequence shown here is derived from an EMBL/GenBank/DDBJ whole genome shotgun (WGS) entry which is preliminary data.</text>
</comment>
<proteinExistence type="inferred from homology"/>
<dbReference type="Pfam" id="PF01177">
    <property type="entry name" value="Asp_Glu_race"/>
    <property type="match status" value="1"/>
</dbReference>
<dbReference type="EMBL" id="WSLF01000006">
    <property type="protein sequence ID" value="KAE9634017.1"/>
    <property type="molecule type" value="Genomic_DNA"/>
</dbReference>
<gene>
    <name evidence="2" type="ORF">GND95_07800</name>
</gene>
<dbReference type="Gene3D" id="3.40.50.12500">
    <property type="match status" value="1"/>
</dbReference>
<dbReference type="InterPro" id="IPR053714">
    <property type="entry name" value="Iso_Racemase_Enz_sf"/>
</dbReference>
<evidence type="ECO:0000313" key="3">
    <source>
        <dbReference type="Proteomes" id="UP000483018"/>
    </source>
</evidence>
<sequence length="221" mass="24964">MRTIALIHTVKSVAMNFDEKLRKNIDEEVKIYNLWDEFLAINPNEIGEFTINNRNRLFQDIKNAEFTGADLIVTTCSTLTPVVEMIRPFISVPVIAIDDEMARLGVTFGEKVLVMATAESTVEPTKSKLAKEAAKANVKIEISAKVCHEAFRAMKAMDMDQHDRLLKEMAREVRGYDCIILAQASMAHLEDEIRNICHCPVLSSPDLCIQQINEVLKTIKK</sequence>
<organism evidence="2 3">
    <name type="scientific">Defluviitalea raffinosedens</name>
    <dbReference type="NCBI Taxonomy" id="1450156"/>
    <lineage>
        <taxon>Bacteria</taxon>
        <taxon>Bacillati</taxon>
        <taxon>Bacillota</taxon>
        <taxon>Clostridia</taxon>
        <taxon>Lachnospirales</taxon>
        <taxon>Defluviitaleaceae</taxon>
        <taxon>Defluviitalea</taxon>
    </lineage>
</organism>
<evidence type="ECO:0000313" key="2">
    <source>
        <dbReference type="EMBL" id="KAE9634017.1"/>
    </source>
</evidence>